<dbReference type="GeneID" id="20250282"/>
<accession>V4B3J4</accession>
<proteinExistence type="predicted"/>
<organism evidence="4 5">
    <name type="scientific">Lottia gigantea</name>
    <name type="common">Giant owl limpet</name>
    <dbReference type="NCBI Taxonomy" id="225164"/>
    <lineage>
        <taxon>Eukaryota</taxon>
        <taxon>Metazoa</taxon>
        <taxon>Spiralia</taxon>
        <taxon>Lophotrochozoa</taxon>
        <taxon>Mollusca</taxon>
        <taxon>Gastropoda</taxon>
        <taxon>Patellogastropoda</taxon>
        <taxon>Lottioidea</taxon>
        <taxon>Lottiidae</taxon>
        <taxon>Lottia</taxon>
    </lineage>
</organism>
<dbReference type="PANTHER" id="PTHR14383:SF1">
    <property type="entry name" value="PLECKSTRIN HOMOLOGY DOMAIN-CONTAINING FAMILY D MEMBER 1"/>
    <property type="match status" value="1"/>
</dbReference>
<evidence type="ECO:0000259" key="3">
    <source>
        <dbReference type="PROSITE" id="PS50003"/>
    </source>
</evidence>
<dbReference type="Pfam" id="PF00169">
    <property type="entry name" value="PH"/>
    <property type="match status" value="1"/>
</dbReference>
<evidence type="ECO:0000313" key="5">
    <source>
        <dbReference type="Proteomes" id="UP000030746"/>
    </source>
</evidence>
<dbReference type="Proteomes" id="UP000030746">
    <property type="component" value="Unassembled WGS sequence"/>
</dbReference>
<dbReference type="SUPFAM" id="SSF50729">
    <property type="entry name" value="PH domain-like"/>
    <property type="match status" value="1"/>
</dbReference>
<feature type="domain" description="PH" evidence="3">
    <location>
        <begin position="1"/>
        <end position="106"/>
    </location>
</feature>
<dbReference type="Gene3D" id="2.30.29.30">
    <property type="entry name" value="Pleckstrin-homology domain (PH domain)/Phosphotyrosine-binding domain (PTB)"/>
    <property type="match status" value="1"/>
</dbReference>
<dbReference type="OMA" id="ANEDMGM"/>
<feature type="coiled-coil region" evidence="1">
    <location>
        <begin position="137"/>
        <end position="363"/>
    </location>
</feature>
<dbReference type="InterPro" id="IPR001849">
    <property type="entry name" value="PH_domain"/>
</dbReference>
<dbReference type="OrthoDB" id="185175at2759"/>
<reference evidence="4 5" key="1">
    <citation type="journal article" date="2013" name="Nature">
        <title>Insights into bilaterian evolution from three spiralian genomes.</title>
        <authorList>
            <person name="Simakov O."/>
            <person name="Marletaz F."/>
            <person name="Cho S.J."/>
            <person name="Edsinger-Gonzales E."/>
            <person name="Havlak P."/>
            <person name="Hellsten U."/>
            <person name="Kuo D.H."/>
            <person name="Larsson T."/>
            <person name="Lv J."/>
            <person name="Arendt D."/>
            <person name="Savage R."/>
            <person name="Osoegawa K."/>
            <person name="de Jong P."/>
            <person name="Grimwood J."/>
            <person name="Chapman J.A."/>
            <person name="Shapiro H."/>
            <person name="Aerts A."/>
            <person name="Otillar R.P."/>
            <person name="Terry A.Y."/>
            <person name="Boore J.L."/>
            <person name="Grigoriev I.V."/>
            <person name="Lindberg D.R."/>
            <person name="Seaver E.C."/>
            <person name="Weisblat D.A."/>
            <person name="Putnam N.H."/>
            <person name="Rokhsar D.S."/>
        </authorList>
    </citation>
    <scope>NUCLEOTIDE SEQUENCE [LARGE SCALE GENOMIC DNA]</scope>
</reference>
<keyword evidence="5" id="KW-1185">Reference proteome</keyword>
<feature type="region of interest" description="Disordered" evidence="2">
    <location>
        <begin position="436"/>
        <end position="467"/>
    </location>
</feature>
<dbReference type="KEGG" id="lgi:LOTGIDRAFT_236877"/>
<dbReference type="PANTHER" id="PTHR14383">
    <property type="entry name" value="SWAP-70 RECOMBINASE"/>
    <property type="match status" value="1"/>
</dbReference>
<evidence type="ECO:0000256" key="1">
    <source>
        <dbReference type="SAM" id="Coils"/>
    </source>
</evidence>
<dbReference type="AlphaFoldDB" id="V4B3J4"/>
<sequence>MAQKLPSNTPLVTNKYIFSRFFMVKDGFLVYYSESEKKEFDKRLHFNVHPKGIIPLGESEFKPIQEPGHPFAFQIDSTELSGKLILAAESDYERKKWLDMLENSRRVTWKNTCLADEMIKTLESQGLEMAREKQDYFDRLVSEVNALSEEKMRTEELARVNNELEKEKEKLEKFTTEIREEYDRLKEELDETTSAMSALDEDNQQLSYLLTEQHNQLESLNGEKENILKKMKNHVKMTSKLSIENKEMSEEKNVLNEKLKEIERQQQELMNEKYEAEERIRQNQDMSKHIEEEKIALNEHAQELESTIKDLVQQKELTETELREEIKARLAAETRLKDAEVSLNKLDTAVQSKTAEIDDETKEEMTVNVRKLKQFFEDLAEEAKFAADKPIIVKNAVYARKTMVRRAQTLKFERRKRSTRSQTQVVSMDMKLLMKSDRPIRRSHTSVDSLTRDRLQTKSLPEESIGE</sequence>
<dbReference type="InterPro" id="IPR011993">
    <property type="entry name" value="PH-like_dom_sf"/>
</dbReference>
<dbReference type="SMART" id="SM00233">
    <property type="entry name" value="PH"/>
    <property type="match status" value="1"/>
</dbReference>
<keyword evidence="1" id="KW-0175">Coiled coil</keyword>
<protein>
    <recommendedName>
        <fullName evidence="3">PH domain-containing protein</fullName>
    </recommendedName>
</protein>
<dbReference type="PROSITE" id="PS50003">
    <property type="entry name" value="PH_DOMAIN"/>
    <property type="match status" value="1"/>
</dbReference>
<evidence type="ECO:0000256" key="2">
    <source>
        <dbReference type="SAM" id="MobiDB-lite"/>
    </source>
</evidence>
<dbReference type="CTD" id="20250282"/>
<dbReference type="HOGENOM" id="CLU_035364_0_0_1"/>
<gene>
    <name evidence="4" type="ORF">LOTGIDRAFT_236877</name>
</gene>
<name>V4B3J4_LOTGI</name>
<dbReference type="RefSeq" id="XP_009066304.1">
    <property type="nucleotide sequence ID" value="XM_009068056.1"/>
</dbReference>
<evidence type="ECO:0000313" key="4">
    <source>
        <dbReference type="EMBL" id="ESO82934.1"/>
    </source>
</evidence>
<dbReference type="EMBL" id="KB203827">
    <property type="protein sequence ID" value="ESO82934.1"/>
    <property type="molecule type" value="Genomic_DNA"/>
</dbReference>